<dbReference type="NCBIfam" id="TIGR01987">
    <property type="entry name" value="HI0074"/>
    <property type="match status" value="1"/>
</dbReference>
<evidence type="ECO:0000313" key="2">
    <source>
        <dbReference type="Proteomes" id="UP000218615"/>
    </source>
</evidence>
<dbReference type="AlphaFoldDB" id="A0A284VLL4"/>
<dbReference type="SUPFAM" id="SSF81593">
    <property type="entry name" value="Nucleotidyltransferase substrate binding subunit/domain"/>
    <property type="match status" value="1"/>
</dbReference>
<gene>
    <name evidence="1" type="ORF">MNV_1610007</name>
</gene>
<organism evidence="1 2">
    <name type="scientific">Candidatus Methanoperedens nitratireducens</name>
    <dbReference type="NCBI Taxonomy" id="1392998"/>
    <lineage>
        <taxon>Archaea</taxon>
        <taxon>Methanobacteriati</taxon>
        <taxon>Methanobacteriota</taxon>
        <taxon>Stenosarchaea group</taxon>
        <taxon>Methanomicrobia</taxon>
        <taxon>Methanosarcinales</taxon>
        <taxon>ANME-2 cluster</taxon>
        <taxon>Candidatus Methanoperedentaceae</taxon>
        <taxon>Candidatus Methanoperedens</taxon>
    </lineage>
</organism>
<keyword evidence="2" id="KW-1185">Reference proteome</keyword>
<evidence type="ECO:0000313" key="1">
    <source>
        <dbReference type="EMBL" id="SNQ60103.1"/>
    </source>
</evidence>
<proteinExistence type="predicted"/>
<dbReference type="RefSeq" id="WP_096204359.1">
    <property type="nucleotide sequence ID" value="NZ_FZMP01000070.1"/>
</dbReference>
<dbReference type="Pfam" id="PF08780">
    <property type="entry name" value="NTase_sub_bind"/>
    <property type="match status" value="1"/>
</dbReference>
<protein>
    <recommendedName>
        <fullName evidence="3">Nucleotidyltransferase substrate binding protein, HI0074 family</fullName>
    </recommendedName>
</protein>
<dbReference type="Gene3D" id="1.20.120.330">
    <property type="entry name" value="Nucleotidyltransferases domain 2"/>
    <property type="match status" value="1"/>
</dbReference>
<sequence>MEKLTIVAEDTKKALGTLKEIINTPYSVIVRDATIQRFEYSFEIFWKFVKEYLRVKEGIICNSPKSCFREAFNVKLLTEEETVTALEMTDDRNLISHTYHEEVAEEIYRKIKGYSKLMEKVYRNLIET</sequence>
<dbReference type="InterPro" id="IPR010235">
    <property type="entry name" value="HepT"/>
</dbReference>
<name>A0A284VLL4_9EURY</name>
<dbReference type="Proteomes" id="UP000218615">
    <property type="component" value="Unassembled WGS sequence"/>
</dbReference>
<dbReference type="EMBL" id="FZMP01000070">
    <property type="protein sequence ID" value="SNQ60103.1"/>
    <property type="molecule type" value="Genomic_DNA"/>
</dbReference>
<reference evidence="2" key="1">
    <citation type="submission" date="2017-06" db="EMBL/GenBank/DDBJ databases">
        <authorList>
            <person name="Cremers G."/>
        </authorList>
    </citation>
    <scope>NUCLEOTIDE SEQUENCE [LARGE SCALE GENOMIC DNA]</scope>
</reference>
<dbReference type="STRING" id="1392998.ANME2D_01811"/>
<dbReference type="OrthoDB" id="131204at2157"/>
<accession>A0A284VLL4</accession>
<evidence type="ECO:0008006" key="3">
    <source>
        <dbReference type="Google" id="ProtNLM"/>
    </source>
</evidence>